<feature type="compositionally biased region" description="Basic and acidic residues" evidence="1">
    <location>
        <begin position="40"/>
        <end position="56"/>
    </location>
</feature>
<reference evidence="2 3" key="1">
    <citation type="journal article" date="2010" name="Nature">
        <title>Genome sequencing and analysis of the model grass Brachypodium distachyon.</title>
        <authorList>
            <consortium name="International Brachypodium Initiative"/>
        </authorList>
    </citation>
    <scope>NUCLEOTIDE SEQUENCE [LARGE SCALE GENOMIC DNA]</scope>
    <source>
        <strain evidence="2 3">Bd21</strain>
    </source>
</reference>
<evidence type="ECO:0000256" key="1">
    <source>
        <dbReference type="SAM" id="MobiDB-lite"/>
    </source>
</evidence>
<feature type="region of interest" description="Disordered" evidence="1">
    <location>
        <begin position="40"/>
        <end position="86"/>
    </location>
</feature>
<dbReference type="Proteomes" id="UP000008810">
    <property type="component" value="Chromosome 3"/>
</dbReference>
<dbReference type="AlphaFoldDB" id="A0A2K2D3X9"/>
<sequence length="86" mass="9733">MRRPPPTAPRPRTKAPPSAAPGHGGLTPARACLLRVLRNHDLLPRRTRPELTRGEEGLEEEDKKKKKKEMSRRQMGATCLCKEKNK</sequence>
<reference evidence="3" key="3">
    <citation type="submission" date="2018-08" db="UniProtKB">
        <authorList>
            <consortium name="EnsemblPlants"/>
        </authorList>
    </citation>
    <scope>IDENTIFICATION</scope>
    <source>
        <strain evidence="3">cv. Bd21</strain>
    </source>
</reference>
<dbReference type="Gramene" id="PNT68986">
    <property type="protein sequence ID" value="PNT68986"/>
    <property type="gene ID" value="BRADI_3g47985v3"/>
</dbReference>
<keyword evidence="4" id="KW-1185">Reference proteome</keyword>
<evidence type="ECO:0000313" key="3">
    <source>
        <dbReference type="EnsemblPlants" id="PNT68986"/>
    </source>
</evidence>
<dbReference type="EMBL" id="CM000882">
    <property type="protein sequence ID" value="PNT68986.1"/>
    <property type="molecule type" value="Genomic_DNA"/>
</dbReference>
<dbReference type="EnsemblPlants" id="PNT68986">
    <property type="protein sequence ID" value="PNT68986"/>
    <property type="gene ID" value="BRADI_3g47985v3"/>
</dbReference>
<name>A0A2K2D3X9_BRADI</name>
<accession>A0A2K2D3X9</accession>
<reference evidence="2" key="2">
    <citation type="submission" date="2017-06" db="EMBL/GenBank/DDBJ databases">
        <title>WGS assembly of Brachypodium distachyon.</title>
        <authorList>
            <consortium name="The International Brachypodium Initiative"/>
            <person name="Lucas S."/>
            <person name="Harmon-Smith M."/>
            <person name="Lail K."/>
            <person name="Tice H."/>
            <person name="Grimwood J."/>
            <person name="Bruce D."/>
            <person name="Barry K."/>
            <person name="Shu S."/>
            <person name="Lindquist E."/>
            <person name="Wang M."/>
            <person name="Pitluck S."/>
            <person name="Vogel J.P."/>
            <person name="Garvin D.F."/>
            <person name="Mockler T.C."/>
            <person name="Schmutz J."/>
            <person name="Rokhsar D."/>
            <person name="Bevan M.W."/>
        </authorList>
    </citation>
    <scope>NUCLEOTIDE SEQUENCE</scope>
    <source>
        <strain evidence="2">Bd21</strain>
    </source>
</reference>
<protein>
    <submittedName>
        <fullName evidence="2 3">Uncharacterized protein</fullName>
    </submittedName>
</protein>
<organism evidence="2">
    <name type="scientific">Brachypodium distachyon</name>
    <name type="common">Purple false brome</name>
    <name type="synonym">Trachynia distachya</name>
    <dbReference type="NCBI Taxonomy" id="15368"/>
    <lineage>
        <taxon>Eukaryota</taxon>
        <taxon>Viridiplantae</taxon>
        <taxon>Streptophyta</taxon>
        <taxon>Embryophyta</taxon>
        <taxon>Tracheophyta</taxon>
        <taxon>Spermatophyta</taxon>
        <taxon>Magnoliopsida</taxon>
        <taxon>Liliopsida</taxon>
        <taxon>Poales</taxon>
        <taxon>Poaceae</taxon>
        <taxon>BOP clade</taxon>
        <taxon>Pooideae</taxon>
        <taxon>Stipodae</taxon>
        <taxon>Brachypodieae</taxon>
        <taxon>Brachypodium</taxon>
    </lineage>
</organism>
<evidence type="ECO:0000313" key="2">
    <source>
        <dbReference type="EMBL" id="PNT68986.1"/>
    </source>
</evidence>
<proteinExistence type="predicted"/>
<evidence type="ECO:0000313" key="4">
    <source>
        <dbReference type="Proteomes" id="UP000008810"/>
    </source>
</evidence>
<feature type="region of interest" description="Disordered" evidence="1">
    <location>
        <begin position="1"/>
        <end position="27"/>
    </location>
</feature>
<dbReference type="InParanoid" id="A0A2K2D3X9"/>
<gene>
    <name evidence="2" type="ORF">BRADI_3g47985v3</name>
</gene>